<dbReference type="GO" id="GO:0005125">
    <property type="term" value="F:cytokine activity"/>
    <property type="evidence" value="ECO:0007669"/>
    <property type="project" value="UniProtKB-UniRule"/>
</dbReference>
<reference evidence="8" key="3">
    <citation type="submission" date="2025-09" db="UniProtKB">
        <authorList>
            <consortium name="Ensembl"/>
        </authorList>
    </citation>
    <scope>IDENTIFICATION</scope>
</reference>
<evidence type="ECO:0000256" key="2">
    <source>
        <dbReference type="ARBA" id="ARBA00008813"/>
    </source>
</evidence>
<dbReference type="GO" id="GO:0008593">
    <property type="term" value="P:regulation of Notch signaling pathway"/>
    <property type="evidence" value="ECO:0007669"/>
    <property type="project" value="Ensembl"/>
</dbReference>
<accession>A0A3B5KG68</accession>
<keyword evidence="9" id="KW-1185">Reference proteome</keyword>
<dbReference type="GO" id="GO:0006955">
    <property type="term" value="P:immune response"/>
    <property type="evidence" value="ECO:0007669"/>
    <property type="project" value="Ensembl"/>
</dbReference>
<dbReference type="AlphaFoldDB" id="A0A3B5KG68"/>
<dbReference type="GeneTree" id="ENSGT00950000183124"/>
<gene>
    <name evidence="8" type="primary">il10</name>
</gene>
<dbReference type="GO" id="GO:1905298">
    <property type="term" value="P:regulation of intestinal epithelial cell development"/>
    <property type="evidence" value="ECO:0007669"/>
    <property type="project" value="Ensembl"/>
</dbReference>
<feature type="chain" id="PRO_5031594906" description="Interleukin family protein" evidence="7">
    <location>
        <begin position="22"/>
        <end position="227"/>
    </location>
</feature>
<organism evidence="8 9">
    <name type="scientific">Takifugu rubripes</name>
    <name type="common">Japanese pufferfish</name>
    <name type="synonym">Fugu rubripes</name>
    <dbReference type="NCBI Taxonomy" id="31033"/>
    <lineage>
        <taxon>Eukaryota</taxon>
        <taxon>Metazoa</taxon>
        <taxon>Chordata</taxon>
        <taxon>Craniata</taxon>
        <taxon>Vertebrata</taxon>
        <taxon>Euteleostomi</taxon>
        <taxon>Actinopterygii</taxon>
        <taxon>Neopterygii</taxon>
        <taxon>Teleostei</taxon>
        <taxon>Neoteleostei</taxon>
        <taxon>Acanthomorphata</taxon>
        <taxon>Eupercaria</taxon>
        <taxon>Tetraodontiformes</taxon>
        <taxon>Tetradontoidea</taxon>
        <taxon>Tetraodontidae</taxon>
        <taxon>Takifugu</taxon>
    </lineage>
</organism>
<dbReference type="Pfam" id="PF00726">
    <property type="entry name" value="IL10"/>
    <property type="match status" value="1"/>
</dbReference>
<proteinExistence type="inferred from homology"/>
<dbReference type="GO" id="GO:0032496">
    <property type="term" value="P:response to lipopolysaccharide"/>
    <property type="evidence" value="ECO:0007669"/>
    <property type="project" value="Ensembl"/>
</dbReference>
<dbReference type="FunCoup" id="A0A3B5KG68">
    <property type="interactions" value="972"/>
</dbReference>
<dbReference type="SUPFAM" id="SSF47266">
    <property type="entry name" value="4-helical cytokines"/>
    <property type="match status" value="1"/>
</dbReference>
<keyword evidence="3 7" id="KW-0202">Cytokine</keyword>
<comment type="function">
    <text evidence="7">Immune regulatory cytokine.</text>
</comment>
<dbReference type="GO" id="GO:0042742">
    <property type="term" value="P:defense response to bacterium"/>
    <property type="evidence" value="ECO:0007669"/>
    <property type="project" value="Ensembl"/>
</dbReference>
<protein>
    <recommendedName>
        <fullName evidence="7">Interleukin family protein</fullName>
    </recommendedName>
</protein>
<sequence>MTPGSLLSVLLLLCCACTVWCAALCNNRCCSFVEGFPARLKMLRENYSQIRDYYVSRGGTCSSQRAPSPPLPAEGPATGRVQGMLHVSICSLRALSLQEANDDLDIVLLDQSIVDTFKTPFACHLMDGILRFYLDSVLPRALATVTAETRNLKPHVESIQQIFDQLKIEVTNCKHYFACKNRFDINVLNSTYTKMEDKGLYKAMGELDLLFNYIENYLASKRRRNVA</sequence>
<evidence type="ECO:0000256" key="7">
    <source>
        <dbReference type="RuleBase" id="RU368043"/>
    </source>
</evidence>
<dbReference type="GO" id="GO:0050728">
    <property type="term" value="P:negative regulation of inflammatory response"/>
    <property type="evidence" value="ECO:0007669"/>
    <property type="project" value="Ensembl"/>
</dbReference>
<dbReference type="OMA" id="PFDINNF"/>
<dbReference type="PANTHER" id="PTHR48482:SF5">
    <property type="entry name" value="INTERLEUKIN-10"/>
    <property type="match status" value="1"/>
</dbReference>
<dbReference type="InParanoid" id="A0A3B5KG68"/>
<comment type="similarity">
    <text evidence="2 7">Belongs to the IL-10 family.</text>
</comment>
<feature type="signal peptide" evidence="7">
    <location>
        <begin position="1"/>
        <end position="21"/>
    </location>
</feature>
<keyword evidence="4 7" id="KW-0964">Secreted</keyword>
<dbReference type="SMART" id="SM00188">
    <property type="entry name" value="IL10"/>
    <property type="match status" value="1"/>
</dbReference>
<dbReference type="InterPro" id="IPR009079">
    <property type="entry name" value="4_helix_cytokine-like_core"/>
</dbReference>
<evidence type="ECO:0000256" key="1">
    <source>
        <dbReference type="ARBA" id="ARBA00004613"/>
    </source>
</evidence>
<evidence type="ECO:0000256" key="3">
    <source>
        <dbReference type="ARBA" id="ARBA00022514"/>
    </source>
</evidence>
<dbReference type="GO" id="GO:0005615">
    <property type="term" value="C:extracellular space"/>
    <property type="evidence" value="ECO:0007669"/>
    <property type="project" value="UniProtKB-UniRule"/>
</dbReference>
<evidence type="ECO:0000256" key="4">
    <source>
        <dbReference type="ARBA" id="ARBA00022525"/>
    </source>
</evidence>
<dbReference type="Proteomes" id="UP000005226">
    <property type="component" value="Chromosome 19"/>
</dbReference>
<dbReference type="PANTHER" id="PTHR48482">
    <property type="entry name" value="INTERLEUKIN-19-RELATED"/>
    <property type="match status" value="1"/>
</dbReference>
<reference evidence="8 9" key="1">
    <citation type="journal article" date="2011" name="Genome Biol. Evol.">
        <title>Integration of the genetic map and genome assembly of fugu facilitates insights into distinct features of genome evolution in teleosts and mammals.</title>
        <authorList>
            <person name="Kai W."/>
            <person name="Kikuchi K."/>
            <person name="Tohari S."/>
            <person name="Chew A.K."/>
            <person name="Tay A."/>
            <person name="Fujiwara A."/>
            <person name="Hosoya S."/>
            <person name="Suetake H."/>
            <person name="Naruse K."/>
            <person name="Brenner S."/>
            <person name="Suzuki Y."/>
            <person name="Venkatesh B."/>
        </authorList>
    </citation>
    <scope>NUCLEOTIDE SEQUENCE [LARGE SCALE GENOMIC DNA]</scope>
</reference>
<dbReference type="SMR" id="A0A3B5KG68"/>
<dbReference type="STRING" id="31033.ENSTRUP00000054385"/>
<name>A0A3B5KG68_TAKRU</name>
<dbReference type="Ensembl" id="ENSTRUT00000058334.2">
    <property type="protein sequence ID" value="ENSTRUP00000054385.1"/>
    <property type="gene ID" value="ENSTRUG00000019604.2"/>
</dbReference>
<comment type="subcellular location">
    <subcellularLocation>
        <location evidence="1 7">Secreted</location>
    </subcellularLocation>
</comment>
<evidence type="ECO:0000313" key="8">
    <source>
        <dbReference type="Ensembl" id="ENSTRUP00000054385.1"/>
    </source>
</evidence>
<keyword evidence="5 7" id="KW-0732">Signal</keyword>
<dbReference type="Gene3D" id="1.20.1250.10">
    <property type="match status" value="1"/>
</dbReference>
<evidence type="ECO:0000313" key="9">
    <source>
        <dbReference type="Proteomes" id="UP000005226"/>
    </source>
</evidence>
<evidence type="ECO:0000256" key="6">
    <source>
        <dbReference type="ARBA" id="ARBA00023157"/>
    </source>
</evidence>
<reference evidence="8" key="2">
    <citation type="submission" date="2025-08" db="UniProtKB">
        <authorList>
            <consortium name="Ensembl"/>
        </authorList>
    </citation>
    <scope>IDENTIFICATION</scope>
</reference>
<dbReference type="InterPro" id="IPR020443">
    <property type="entry name" value="IL-10/19/20/24/26"/>
</dbReference>
<evidence type="ECO:0000256" key="5">
    <source>
        <dbReference type="ARBA" id="ARBA00022729"/>
    </source>
</evidence>
<keyword evidence="6" id="KW-1015">Disulfide bond</keyword>